<name>A0A6I8M0Z2_9PSEU</name>
<protein>
    <submittedName>
        <fullName evidence="1">Uncharacterized protein</fullName>
    </submittedName>
</protein>
<dbReference type="Proteomes" id="UP000399805">
    <property type="component" value="Unassembled WGS sequence"/>
</dbReference>
<organism evidence="1 2">
    <name type="scientific">Amycolatopsis camponoti</name>
    <dbReference type="NCBI Taxonomy" id="2606593"/>
    <lineage>
        <taxon>Bacteria</taxon>
        <taxon>Bacillati</taxon>
        <taxon>Actinomycetota</taxon>
        <taxon>Actinomycetes</taxon>
        <taxon>Pseudonocardiales</taxon>
        <taxon>Pseudonocardiaceae</taxon>
        <taxon>Amycolatopsis</taxon>
    </lineage>
</organism>
<gene>
    <name evidence="1" type="ORF">AA23TX_06626</name>
</gene>
<evidence type="ECO:0000313" key="2">
    <source>
        <dbReference type="Proteomes" id="UP000399805"/>
    </source>
</evidence>
<keyword evidence="2" id="KW-1185">Reference proteome</keyword>
<dbReference type="AlphaFoldDB" id="A0A6I8M0Z2"/>
<reference evidence="1 2" key="1">
    <citation type="submission" date="2019-09" db="EMBL/GenBank/DDBJ databases">
        <authorList>
            <person name="Leyn A S."/>
        </authorList>
    </citation>
    <scope>NUCLEOTIDE SEQUENCE [LARGE SCALE GENOMIC DNA]</scope>
    <source>
        <strain evidence="1">AA231_1</strain>
    </source>
</reference>
<evidence type="ECO:0000313" key="1">
    <source>
        <dbReference type="EMBL" id="VVJ21605.1"/>
    </source>
</evidence>
<accession>A0A6I8M0Z2</accession>
<dbReference type="EMBL" id="CABVGP010000002">
    <property type="protein sequence ID" value="VVJ21605.1"/>
    <property type="molecule type" value="Genomic_DNA"/>
</dbReference>
<proteinExistence type="predicted"/>
<sequence length="37" mass="3850">MGRKVHLELSSADNCAAVIGQVLAALGDSSNPDQEPR</sequence>